<organism evidence="1 2">
    <name type="scientific">Cohnella ginsengisoli</name>
    <dbReference type="NCBI Taxonomy" id="425004"/>
    <lineage>
        <taxon>Bacteria</taxon>
        <taxon>Bacillati</taxon>
        <taxon>Bacillota</taxon>
        <taxon>Bacilli</taxon>
        <taxon>Bacillales</taxon>
        <taxon>Paenibacillaceae</taxon>
        <taxon>Cohnella</taxon>
    </lineage>
</organism>
<evidence type="ECO:0000313" key="2">
    <source>
        <dbReference type="Proteomes" id="UP001153387"/>
    </source>
</evidence>
<dbReference type="InterPro" id="IPR026838">
    <property type="entry name" value="YheC/D"/>
</dbReference>
<dbReference type="SUPFAM" id="SSF56059">
    <property type="entry name" value="Glutathione synthetase ATP-binding domain-like"/>
    <property type="match status" value="1"/>
</dbReference>
<dbReference type="Pfam" id="PF14398">
    <property type="entry name" value="ATPgrasp_YheCD"/>
    <property type="match status" value="1"/>
</dbReference>
<reference evidence="1 2" key="1">
    <citation type="submission" date="2022-10" db="EMBL/GenBank/DDBJ databases">
        <title>Comparative genomic analysis of Cohnella hashimotonis sp. nov., isolated from the International Space Station.</title>
        <authorList>
            <person name="Simpson A."/>
            <person name="Venkateswaran K."/>
        </authorList>
    </citation>
    <scope>NUCLEOTIDE SEQUENCE [LARGE SCALE GENOMIC DNA]</scope>
    <source>
        <strain evidence="1 2">DSM 18997</strain>
    </source>
</reference>
<dbReference type="Proteomes" id="UP001153387">
    <property type="component" value="Unassembled WGS sequence"/>
</dbReference>
<protein>
    <submittedName>
        <fullName evidence="1">YheC/YheD family protein</fullName>
    </submittedName>
</protein>
<name>A0A9X4KT81_9BACL</name>
<accession>A0A9X4KT81</accession>
<dbReference type="AlphaFoldDB" id="A0A9X4KT81"/>
<sequence length="364" mass="41698">MPKVIHIGVMTRRKGKSFFESGYFRHMHKEGEKLGLNVYFFSHEDVHVNKRLVYGYVPKINGGWIKKLFPWPDIVIDRYRSGWTPSFKALRNSGLLRIANPKFTTKNRATKLFEDTASMRKWIPETKPYHASTLKEMFNAHPILYLKPANGTGGAGVVQLRKRKNGISAQFRTRAMKVGKYKFPTIGKAVTAMNRWVQKEKIRGGAFLLQQGLDLELVQGRWADIRLFIQKNGSGNWEVTGIGVRQAAAGSPNTNLIAKGNQGYPFQSFMEKHFGEEKTRQIQHECEALAHETVKVIENRFGSMMEFGLDIGIDRNGHVWLLEVNPKPCKDIMWKIGESQNYLRTVRRPLQYAKYLAENKNGTP</sequence>
<comment type="caution">
    <text evidence="1">The sequence shown here is derived from an EMBL/GenBank/DDBJ whole genome shotgun (WGS) entry which is preliminary data.</text>
</comment>
<dbReference type="RefSeq" id="WP_277568848.1">
    <property type="nucleotide sequence ID" value="NZ_JAPDHZ010000008.1"/>
</dbReference>
<evidence type="ECO:0000313" key="1">
    <source>
        <dbReference type="EMBL" id="MDG0795150.1"/>
    </source>
</evidence>
<dbReference type="EMBL" id="JAPDHZ010000008">
    <property type="protein sequence ID" value="MDG0795150.1"/>
    <property type="molecule type" value="Genomic_DNA"/>
</dbReference>
<keyword evidence="2" id="KW-1185">Reference proteome</keyword>
<dbReference type="Gene3D" id="3.30.470.20">
    <property type="entry name" value="ATP-grasp fold, B domain"/>
    <property type="match status" value="1"/>
</dbReference>
<gene>
    <name evidence="1" type="ORF">OMP38_33245</name>
</gene>
<proteinExistence type="predicted"/>